<dbReference type="Gene3D" id="3.40.190.10">
    <property type="entry name" value="Periplasmic binding protein-like II"/>
    <property type="match status" value="2"/>
</dbReference>
<evidence type="ECO:0000256" key="1">
    <source>
        <dbReference type="ARBA" id="ARBA00010333"/>
    </source>
</evidence>
<evidence type="ECO:0000313" key="5">
    <source>
        <dbReference type="EMBL" id="SVC85688.1"/>
    </source>
</evidence>
<dbReference type="PANTHER" id="PTHR30085">
    <property type="entry name" value="AMINO ACID ABC TRANSPORTER PERMEASE"/>
    <property type="match status" value="1"/>
</dbReference>
<dbReference type="InterPro" id="IPR018313">
    <property type="entry name" value="SBP_3_CS"/>
</dbReference>
<feature type="non-terminal residue" evidence="5">
    <location>
        <position position="187"/>
    </location>
</feature>
<comment type="similarity">
    <text evidence="1">Belongs to the bacterial solute-binding protein 3 family.</text>
</comment>
<dbReference type="InterPro" id="IPR001638">
    <property type="entry name" value="Solute-binding_3/MltF_N"/>
</dbReference>
<proteinExistence type="inferred from homology"/>
<evidence type="ECO:0000256" key="2">
    <source>
        <dbReference type="ARBA" id="ARBA00022448"/>
    </source>
</evidence>
<keyword evidence="3" id="KW-0732">Signal</keyword>
<dbReference type="InterPro" id="IPR051455">
    <property type="entry name" value="Bact_solute-bind_prot3"/>
</dbReference>
<keyword evidence="2" id="KW-0813">Transport</keyword>
<dbReference type="Pfam" id="PF00497">
    <property type="entry name" value="SBP_bac_3"/>
    <property type="match status" value="1"/>
</dbReference>
<dbReference type="GO" id="GO:0006865">
    <property type="term" value="P:amino acid transport"/>
    <property type="evidence" value="ECO:0007669"/>
    <property type="project" value="TreeGrafter"/>
</dbReference>
<dbReference type="PANTHER" id="PTHR30085:SF7">
    <property type="entry name" value="AMINO-ACID ABC TRANSPORTER-BINDING PROTEIN YHDW-RELATED"/>
    <property type="match status" value="1"/>
</dbReference>
<feature type="domain" description="Solute-binding protein family 3/N-terminal" evidence="4">
    <location>
        <begin position="48"/>
        <end position="150"/>
    </location>
</feature>
<organism evidence="5">
    <name type="scientific">marine metagenome</name>
    <dbReference type="NCBI Taxonomy" id="408172"/>
    <lineage>
        <taxon>unclassified sequences</taxon>
        <taxon>metagenomes</taxon>
        <taxon>ecological metagenomes</taxon>
    </lineage>
</organism>
<name>A0A382QL60_9ZZZZ</name>
<dbReference type="SUPFAM" id="SSF53850">
    <property type="entry name" value="Periplasmic binding protein-like II"/>
    <property type="match status" value="1"/>
</dbReference>
<gene>
    <name evidence="5" type="ORF">METZ01_LOCUS338542</name>
</gene>
<sequence>MIGKVIVSLIWVFWIFVIDSTAEGQNVSPEYNPTYGSTYDRVIKRGYLICGTNDEFPGFSQELWGNEEGNKWVGFDVDICRAVAAAVFGNADDIEFTVVNGKTRFEFLRDGSIDILSAATTFTYTRNVLKKFEFMPTTYYDGQGFIVRKTLGVSSAKQMEGARICFSGSGTAAKNIADFMKLHGISY</sequence>
<evidence type="ECO:0000256" key="3">
    <source>
        <dbReference type="ARBA" id="ARBA00022729"/>
    </source>
</evidence>
<reference evidence="5" key="1">
    <citation type="submission" date="2018-05" db="EMBL/GenBank/DDBJ databases">
        <authorList>
            <person name="Lanie J.A."/>
            <person name="Ng W.-L."/>
            <person name="Kazmierczak K.M."/>
            <person name="Andrzejewski T.M."/>
            <person name="Davidsen T.M."/>
            <person name="Wayne K.J."/>
            <person name="Tettelin H."/>
            <person name="Glass J.I."/>
            <person name="Rusch D."/>
            <person name="Podicherti R."/>
            <person name="Tsui H.-C.T."/>
            <person name="Winkler M.E."/>
        </authorList>
    </citation>
    <scope>NUCLEOTIDE SEQUENCE</scope>
</reference>
<dbReference type="AlphaFoldDB" id="A0A382QL60"/>
<accession>A0A382QL60</accession>
<protein>
    <recommendedName>
        <fullName evidence="4">Solute-binding protein family 3/N-terminal domain-containing protein</fullName>
    </recommendedName>
</protein>
<dbReference type="EMBL" id="UINC01114992">
    <property type="protein sequence ID" value="SVC85688.1"/>
    <property type="molecule type" value="Genomic_DNA"/>
</dbReference>
<evidence type="ECO:0000259" key="4">
    <source>
        <dbReference type="Pfam" id="PF00497"/>
    </source>
</evidence>
<dbReference type="PROSITE" id="PS01039">
    <property type="entry name" value="SBP_BACTERIAL_3"/>
    <property type="match status" value="1"/>
</dbReference>